<gene>
    <name evidence="1" type="ORF">A2310_01565</name>
</gene>
<proteinExistence type="predicted"/>
<dbReference type="STRING" id="1802579.A2310_01565"/>
<organism evidence="1 2">
    <name type="scientific">candidate division WOR-1 bacterium RIFOXYB2_FULL_37_13</name>
    <dbReference type="NCBI Taxonomy" id="1802579"/>
    <lineage>
        <taxon>Bacteria</taxon>
        <taxon>Bacillati</taxon>
        <taxon>Saganbacteria</taxon>
    </lineage>
</organism>
<dbReference type="EMBL" id="MEUB01000030">
    <property type="protein sequence ID" value="OGC22266.1"/>
    <property type="molecule type" value="Genomic_DNA"/>
</dbReference>
<accession>A0A1F4SP93</accession>
<dbReference type="Proteomes" id="UP000178417">
    <property type="component" value="Unassembled WGS sequence"/>
</dbReference>
<comment type="caution">
    <text evidence="1">The sequence shown here is derived from an EMBL/GenBank/DDBJ whole genome shotgun (WGS) entry which is preliminary data.</text>
</comment>
<evidence type="ECO:0000313" key="1">
    <source>
        <dbReference type="EMBL" id="OGC22266.1"/>
    </source>
</evidence>
<sequence length="114" mass="13612">MFEHLLEKYLLEIKTLSSKFFPHSFLSVNYSRFNRVSIRIEISKKFFIDIYCNVENNRKNYALIKDDERKIGWDNLGGWHCHPFGKALKHKKCKEPSAKKIFSKIKEIVEETTK</sequence>
<dbReference type="AlphaFoldDB" id="A0A1F4SP93"/>
<reference evidence="1 2" key="1">
    <citation type="journal article" date="2016" name="Nat. Commun.">
        <title>Thousands of microbial genomes shed light on interconnected biogeochemical processes in an aquifer system.</title>
        <authorList>
            <person name="Anantharaman K."/>
            <person name="Brown C.T."/>
            <person name="Hug L.A."/>
            <person name="Sharon I."/>
            <person name="Castelle C.J."/>
            <person name="Probst A.J."/>
            <person name="Thomas B.C."/>
            <person name="Singh A."/>
            <person name="Wilkins M.J."/>
            <person name="Karaoz U."/>
            <person name="Brodie E.L."/>
            <person name="Williams K.H."/>
            <person name="Hubbard S.S."/>
            <person name="Banfield J.F."/>
        </authorList>
    </citation>
    <scope>NUCLEOTIDE SEQUENCE [LARGE SCALE GENOMIC DNA]</scope>
</reference>
<evidence type="ECO:0000313" key="2">
    <source>
        <dbReference type="Proteomes" id="UP000178417"/>
    </source>
</evidence>
<protein>
    <recommendedName>
        <fullName evidence="3">DUF5655 domain-containing protein</fullName>
    </recommendedName>
</protein>
<name>A0A1F4SP93_UNCSA</name>
<evidence type="ECO:0008006" key="3">
    <source>
        <dbReference type="Google" id="ProtNLM"/>
    </source>
</evidence>